<keyword evidence="3" id="KW-1185">Reference proteome</keyword>
<dbReference type="SUPFAM" id="SSF48452">
    <property type="entry name" value="TPR-like"/>
    <property type="match status" value="1"/>
</dbReference>
<comment type="caution">
    <text evidence="2">The sequence shown here is derived from an EMBL/GenBank/DDBJ whole genome shotgun (WGS) entry which is preliminary data.</text>
</comment>
<dbReference type="InterPro" id="IPR051677">
    <property type="entry name" value="AfsR-DnrI-RedD_regulator"/>
</dbReference>
<keyword evidence="2" id="KW-0238">DNA-binding</keyword>
<organism evidence="2 3">
    <name type="scientific">Paeniglutamicibacter cryotolerans</name>
    <dbReference type="NCBI Taxonomy" id="670079"/>
    <lineage>
        <taxon>Bacteria</taxon>
        <taxon>Bacillati</taxon>
        <taxon>Actinomycetota</taxon>
        <taxon>Actinomycetes</taxon>
        <taxon>Micrococcales</taxon>
        <taxon>Micrococcaceae</taxon>
        <taxon>Paeniglutamicibacter</taxon>
    </lineage>
</organism>
<feature type="domain" description="Bacterial transcriptional activator" evidence="1">
    <location>
        <begin position="100"/>
        <end position="231"/>
    </location>
</feature>
<dbReference type="Proteomes" id="UP000523000">
    <property type="component" value="Unassembled WGS sequence"/>
</dbReference>
<dbReference type="PANTHER" id="PTHR35807">
    <property type="entry name" value="TRANSCRIPTIONAL REGULATOR REDD-RELATED"/>
    <property type="match status" value="1"/>
</dbReference>
<protein>
    <submittedName>
        <fullName evidence="2">DNA-binding SARP family transcriptional activator</fullName>
    </submittedName>
</protein>
<dbReference type="Gene3D" id="1.10.10.10">
    <property type="entry name" value="Winged helix-like DNA-binding domain superfamily/Winged helix DNA-binding domain"/>
    <property type="match status" value="1"/>
</dbReference>
<dbReference type="InterPro" id="IPR011990">
    <property type="entry name" value="TPR-like_helical_dom_sf"/>
</dbReference>
<proteinExistence type="predicted"/>
<dbReference type="Gene3D" id="1.25.40.10">
    <property type="entry name" value="Tetratricopeptide repeat domain"/>
    <property type="match status" value="1"/>
</dbReference>
<dbReference type="GO" id="GO:0003677">
    <property type="term" value="F:DNA binding"/>
    <property type="evidence" value="ECO:0007669"/>
    <property type="project" value="UniProtKB-KW"/>
</dbReference>
<dbReference type="InterPro" id="IPR005158">
    <property type="entry name" value="BTAD"/>
</dbReference>
<name>A0A839QLQ7_9MICC</name>
<evidence type="ECO:0000313" key="3">
    <source>
        <dbReference type="Proteomes" id="UP000523000"/>
    </source>
</evidence>
<evidence type="ECO:0000259" key="1">
    <source>
        <dbReference type="SMART" id="SM01043"/>
    </source>
</evidence>
<dbReference type="SMART" id="SM01043">
    <property type="entry name" value="BTAD"/>
    <property type="match status" value="1"/>
</dbReference>
<sequence>MLAEGCSRQSGYTLRLMPLWELSCDGVAIDVSTRQQRLLAVLAVQGASRRELLCGLLWPDSSERCALDNLRVSIHHVTRGLPGLIQVDRYAVGFSVKAWIDLHREWEVLEGVAGSCREALPGNTPLLLGWYEEWVLNEQARLLHARTHYWRRVAKECLACGDYSGAVESADTVLRLDVLDEGALEIMVHAQLALGQCISALHAIAEFRRRAHHEIGMSTSPALDQLELRVRQAAGSALSQAYGAGPDRWII</sequence>
<reference evidence="2 3" key="1">
    <citation type="submission" date="2020-08" db="EMBL/GenBank/DDBJ databases">
        <title>Sequencing the genomes of 1000 actinobacteria strains.</title>
        <authorList>
            <person name="Klenk H.-P."/>
        </authorList>
    </citation>
    <scope>NUCLEOTIDE SEQUENCE [LARGE SCALE GENOMIC DNA]</scope>
    <source>
        <strain evidence="2 3">DSM 22826</strain>
    </source>
</reference>
<dbReference type="RefSeq" id="WP_183510780.1">
    <property type="nucleotide sequence ID" value="NZ_BAABGK010000110.1"/>
</dbReference>
<dbReference type="EMBL" id="JACHVS010000001">
    <property type="protein sequence ID" value="MBB2995535.1"/>
    <property type="molecule type" value="Genomic_DNA"/>
</dbReference>
<gene>
    <name evidence="2" type="ORF">E9229_001726</name>
</gene>
<dbReference type="AlphaFoldDB" id="A0A839QLQ7"/>
<dbReference type="Pfam" id="PF03704">
    <property type="entry name" value="BTAD"/>
    <property type="match status" value="1"/>
</dbReference>
<accession>A0A839QLQ7</accession>
<dbReference type="InterPro" id="IPR036388">
    <property type="entry name" value="WH-like_DNA-bd_sf"/>
</dbReference>
<evidence type="ECO:0000313" key="2">
    <source>
        <dbReference type="EMBL" id="MBB2995535.1"/>
    </source>
</evidence>